<dbReference type="Pfam" id="PF05834">
    <property type="entry name" value="Lycopene_cycl"/>
    <property type="match status" value="1"/>
</dbReference>
<dbReference type="PANTHER" id="PTHR39757">
    <property type="match status" value="1"/>
</dbReference>
<dbReference type="GO" id="GO:0016705">
    <property type="term" value="F:oxidoreductase activity, acting on paired donors, with incorporation or reduction of molecular oxygen"/>
    <property type="evidence" value="ECO:0007669"/>
    <property type="project" value="InterPro"/>
</dbReference>
<accession>A0A318SA13</accession>
<dbReference type="RefSeq" id="WP_110887289.1">
    <property type="nucleotide sequence ID" value="NZ_QJSX01000010.1"/>
</dbReference>
<dbReference type="EMBL" id="QJSX01000010">
    <property type="protein sequence ID" value="PYE53074.1"/>
    <property type="molecule type" value="Genomic_DNA"/>
</dbReference>
<organism evidence="4 5">
    <name type="scientific">Deinococcus yavapaiensis KR-236</name>
    <dbReference type="NCBI Taxonomy" id="694435"/>
    <lineage>
        <taxon>Bacteria</taxon>
        <taxon>Thermotogati</taxon>
        <taxon>Deinococcota</taxon>
        <taxon>Deinococci</taxon>
        <taxon>Deinococcales</taxon>
        <taxon>Deinococcaceae</taxon>
        <taxon>Deinococcus</taxon>
    </lineage>
</organism>
<dbReference type="GO" id="GO:0016860">
    <property type="term" value="F:intramolecular oxidoreductase activity"/>
    <property type="evidence" value="ECO:0007669"/>
    <property type="project" value="UniProtKB-ARBA"/>
</dbReference>
<dbReference type="AlphaFoldDB" id="A0A318SA13"/>
<comment type="caution">
    <text evidence="4">The sequence shown here is derived from an EMBL/GenBank/DDBJ whole genome shotgun (WGS) entry which is preliminary data.</text>
</comment>
<name>A0A318SA13_9DEIO</name>
<evidence type="ECO:0000313" key="5">
    <source>
        <dbReference type="Proteomes" id="UP000248326"/>
    </source>
</evidence>
<dbReference type="PANTHER" id="PTHR39757:SF5">
    <property type="entry name" value="OS02G0190600 PROTEIN"/>
    <property type="match status" value="1"/>
</dbReference>
<dbReference type="Proteomes" id="UP000248326">
    <property type="component" value="Unassembled WGS sequence"/>
</dbReference>
<evidence type="ECO:0000256" key="3">
    <source>
        <dbReference type="ARBA" id="ARBA00023027"/>
    </source>
</evidence>
<keyword evidence="2" id="KW-0125">Carotenoid biosynthesis</keyword>
<dbReference type="PRINTS" id="PR00420">
    <property type="entry name" value="RNGMNOXGNASE"/>
</dbReference>
<gene>
    <name evidence="4" type="ORF">DES52_11057</name>
</gene>
<proteinExistence type="inferred from homology"/>
<evidence type="ECO:0000256" key="1">
    <source>
        <dbReference type="ARBA" id="ARBA00006599"/>
    </source>
</evidence>
<dbReference type="GO" id="GO:0016117">
    <property type="term" value="P:carotenoid biosynthetic process"/>
    <property type="evidence" value="ECO:0007669"/>
    <property type="project" value="UniProtKB-KW"/>
</dbReference>
<keyword evidence="5" id="KW-1185">Reference proteome</keyword>
<comment type="similarity">
    <text evidence="1">Belongs to the lycopene cyclase family.</text>
</comment>
<dbReference type="SUPFAM" id="SSF51905">
    <property type="entry name" value="FAD/NAD(P)-binding domain"/>
    <property type="match status" value="1"/>
</dbReference>
<dbReference type="NCBIfam" id="TIGR01790">
    <property type="entry name" value="carotene-cycl"/>
    <property type="match status" value="1"/>
</dbReference>
<dbReference type="Gene3D" id="3.50.50.60">
    <property type="entry name" value="FAD/NAD(P)-binding domain"/>
    <property type="match status" value="1"/>
</dbReference>
<protein>
    <submittedName>
        <fullName evidence="4">Lycopene cyclase (CrtL-type)</fullName>
    </submittedName>
</protein>
<evidence type="ECO:0000313" key="4">
    <source>
        <dbReference type="EMBL" id="PYE53074.1"/>
    </source>
</evidence>
<sequence length="406" mass="44635">MRRVDVLVIGSGPSGLALTSALASNGVAVANLSLDAHARWPQTYGAWEDELSDLDVPTSHRWSRVFVHPKRERALQRAYVLLDNEALQNQLRERAARDGAAWRAARAVEVRATPQGSVVLDAHGRSHHARLVVNASGHVDFDAAAPSTSRLAFQAAYGVVATFDRPPIKPGSVAWMDYRAEHLRPGEFDAAPTFLYAMHLGGDRYFVEETSLAARPALSTDVLRDRLQRRLAWNGTPPAHVEHVERCLFPMNRSPAPPSRVVAFGGAAGLVHPASGFMVAHALRLTRSVAAEITLALQQEARADDVSKRAWRAVWPSDARRAHRLYTFGLEALLRLRGAELAEFFDAFFDLPSDRWRAFLSRTAAPADVAAIMLQVFTRAPNAVRLSLARSALHEPRTLLGAALKR</sequence>
<dbReference type="InterPro" id="IPR036188">
    <property type="entry name" value="FAD/NAD-bd_sf"/>
</dbReference>
<reference evidence="4 5" key="1">
    <citation type="submission" date="2018-06" db="EMBL/GenBank/DDBJ databases">
        <title>Genomic Encyclopedia of Type Strains, Phase IV (KMG-IV): sequencing the most valuable type-strain genomes for metagenomic binning, comparative biology and taxonomic classification.</title>
        <authorList>
            <person name="Goeker M."/>
        </authorList>
    </citation>
    <scope>NUCLEOTIDE SEQUENCE [LARGE SCALE GENOMIC DNA]</scope>
    <source>
        <strain evidence="4 5">DSM 18048</strain>
    </source>
</reference>
<dbReference type="OrthoDB" id="537501at2"/>
<keyword evidence="3" id="KW-0520">NAD</keyword>
<dbReference type="InterPro" id="IPR010108">
    <property type="entry name" value="Lycopene_cyclase_b/e"/>
</dbReference>
<evidence type="ECO:0000256" key="2">
    <source>
        <dbReference type="ARBA" id="ARBA00022746"/>
    </source>
</evidence>